<evidence type="ECO:0008006" key="4">
    <source>
        <dbReference type="Google" id="ProtNLM"/>
    </source>
</evidence>
<reference evidence="2" key="2">
    <citation type="submission" date="2021-08" db="EMBL/GenBank/DDBJ databases">
        <authorList>
            <person name="Tani A."/>
            <person name="Ola A."/>
            <person name="Ogura Y."/>
            <person name="Katsura K."/>
            <person name="Hayashi T."/>
        </authorList>
    </citation>
    <scope>NUCLEOTIDE SEQUENCE</scope>
    <source>
        <strain evidence="2">DSM 19015</strain>
    </source>
</reference>
<proteinExistence type="predicted"/>
<evidence type="ECO:0000256" key="1">
    <source>
        <dbReference type="SAM" id="MobiDB-lite"/>
    </source>
</evidence>
<evidence type="ECO:0000313" key="3">
    <source>
        <dbReference type="Proteomes" id="UP001055125"/>
    </source>
</evidence>
<protein>
    <recommendedName>
        <fullName evidence="4">DUF1918 domain-containing protein</fullName>
    </recommendedName>
</protein>
<gene>
    <name evidence="2" type="ORF">OCOJLMKI_1298</name>
</gene>
<dbReference type="RefSeq" id="WP_238243288.1">
    <property type="nucleotide sequence ID" value="NZ_BPQP01000019.1"/>
</dbReference>
<accession>A0ABQ4RVV3</accession>
<keyword evidence="3" id="KW-1185">Reference proteome</keyword>
<reference evidence="2" key="1">
    <citation type="journal article" date="2021" name="Front. Microbiol.">
        <title>Comprehensive Comparative Genomics and Phenotyping of Methylobacterium Species.</title>
        <authorList>
            <person name="Alessa O."/>
            <person name="Ogura Y."/>
            <person name="Fujitani Y."/>
            <person name="Takami H."/>
            <person name="Hayashi T."/>
            <person name="Sahin N."/>
            <person name="Tani A."/>
        </authorList>
    </citation>
    <scope>NUCLEOTIDE SEQUENCE</scope>
    <source>
        <strain evidence="2">DSM 19015</strain>
    </source>
</reference>
<dbReference type="EMBL" id="BPQP01000019">
    <property type="protein sequence ID" value="GJD94097.1"/>
    <property type="molecule type" value="Genomic_DNA"/>
</dbReference>
<evidence type="ECO:0000313" key="2">
    <source>
        <dbReference type="EMBL" id="GJD94097.1"/>
    </source>
</evidence>
<comment type="caution">
    <text evidence="2">The sequence shown here is derived from an EMBL/GenBank/DDBJ whole genome shotgun (WGS) entry which is preliminary data.</text>
</comment>
<name>A0ABQ4RVV3_9HYPH</name>
<dbReference type="Proteomes" id="UP001055125">
    <property type="component" value="Unassembled WGS sequence"/>
</dbReference>
<organism evidence="2 3">
    <name type="scientific">Methylobacterium iners</name>
    <dbReference type="NCBI Taxonomy" id="418707"/>
    <lineage>
        <taxon>Bacteria</taxon>
        <taxon>Pseudomonadati</taxon>
        <taxon>Pseudomonadota</taxon>
        <taxon>Alphaproteobacteria</taxon>
        <taxon>Hyphomicrobiales</taxon>
        <taxon>Methylobacteriaceae</taxon>
        <taxon>Methylobacterium</taxon>
    </lineage>
</organism>
<feature type="region of interest" description="Disordered" evidence="1">
    <location>
        <begin position="1"/>
        <end position="25"/>
    </location>
</feature>
<sequence length="72" mass="8206">MNAERSLFEAAAGTPRDGTTGRIVAFPGTAPRRFRREVEPDAERGQILLFTGVRYERMPEAETSPTRRRRRS</sequence>